<name>A0A4Y2DJZ8_ARAVE</name>
<evidence type="ECO:0000256" key="1">
    <source>
        <dbReference type="SAM" id="MobiDB-lite"/>
    </source>
</evidence>
<evidence type="ECO:0000313" key="2">
    <source>
        <dbReference type="EMBL" id="GBM17061.1"/>
    </source>
</evidence>
<dbReference type="EMBL" id="BGPR01000382">
    <property type="protein sequence ID" value="GBM17061.1"/>
    <property type="molecule type" value="Genomic_DNA"/>
</dbReference>
<sequence length="94" mass="10658">MRHLRRIRFSSLPPKKILRTQPKMRNRGGPTASYRGCPKFPKIKNNEVRKEFSYAAAAKKATTVNNPNLCGHTAPPKHPEHCIANLAQLKDEIL</sequence>
<protein>
    <submittedName>
        <fullName evidence="2">Uncharacterized protein</fullName>
    </submittedName>
</protein>
<gene>
    <name evidence="2" type="ORF">AVEN_133326_1</name>
</gene>
<dbReference type="Proteomes" id="UP000499080">
    <property type="component" value="Unassembled WGS sequence"/>
</dbReference>
<keyword evidence="3" id="KW-1185">Reference proteome</keyword>
<accession>A0A4Y2DJZ8</accession>
<organism evidence="2 3">
    <name type="scientific">Araneus ventricosus</name>
    <name type="common">Orbweaver spider</name>
    <name type="synonym">Epeira ventricosa</name>
    <dbReference type="NCBI Taxonomy" id="182803"/>
    <lineage>
        <taxon>Eukaryota</taxon>
        <taxon>Metazoa</taxon>
        <taxon>Ecdysozoa</taxon>
        <taxon>Arthropoda</taxon>
        <taxon>Chelicerata</taxon>
        <taxon>Arachnida</taxon>
        <taxon>Araneae</taxon>
        <taxon>Araneomorphae</taxon>
        <taxon>Entelegynae</taxon>
        <taxon>Araneoidea</taxon>
        <taxon>Araneidae</taxon>
        <taxon>Araneus</taxon>
    </lineage>
</organism>
<proteinExistence type="predicted"/>
<feature type="region of interest" description="Disordered" evidence="1">
    <location>
        <begin position="21"/>
        <end position="40"/>
    </location>
</feature>
<comment type="caution">
    <text evidence="2">The sequence shown here is derived from an EMBL/GenBank/DDBJ whole genome shotgun (WGS) entry which is preliminary data.</text>
</comment>
<reference evidence="2 3" key="1">
    <citation type="journal article" date="2019" name="Sci. Rep.">
        <title>Orb-weaving spider Araneus ventricosus genome elucidates the spidroin gene catalogue.</title>
        <authorList>
            <person name="Kono N."/>
            <person name="Nakamura H."/>
            <person name="Ohtoshi R."/>
            <person name="Moran D.A.P."/>
            <person name="Shinohara A."/>
            <person name="Yoshida Y."/>
            <person name="Fujiwara M."/>
            <person name="Mori M."/>
            <person name="Tomita M."/>
            <person name="Arakawa K."/>
        </authorList>
    </citation>
    <scope>NUCLEOTIDE SEQUENCE [LARGE SCALE GENOMIC DNA]</scope>
</reference>
<dbReference type="AlphaFoldDB" id="A0A4Y2DJZ8"/>
<evidence type="ECO:0000313" key="3">
    <source>
        <dbReference type="Proteomes" id="UP000499080"/>
    </source>
</evidence>